<gene>
    <name evidence="2" type="ORF">ACFY05_26570</name>
</gene>
<feature type="transmembrane region" description="Helical" evidence="1">
    <location>
        <begin position="276"/>
        <end position="297"/>
    </location>
</feature>
<keyword evidence="1" id="KW-1133">Transmembrane helix</keyword>
<comment type="caution">
    <text evidence="2">The sequence shown here is derived from an EMBL/GenBank/DDBJ whole genome shotgun (WGS) entry which is preliminary data.</text>
</comment>
<dbReference type="Proteomes" id="UP001602119">
    <property type="component" value="Unassembled WGS sequence"/>
</dbReference>
<keyword evidence="1" id="KW-0472">Membrane</keyword>
<sequence length="305" mass="32042">MRVVAGYGAALSLSLYLLVKVLWVVAALLGSTPSAFTDGADWVLLNAVTVAMSVVGVVLGLVLAQRRARRVPAPPLVFFAWMAAGFLIPMIPYMLFGAVLGGGGGGGDSGDGDAVPSWEMAFIGIGFGGMALGLAIALPIYIRERWPAAFLGRVGDHRPVPLGRSHLRALYILVAALALLWAYWAAGGTLGLAPAHRDLMNADGRLLAGNSALWAVMGAAAIRTVATGRPRMPRWIPMAVAFTSSGSLFAWAAWKLPWALLRPGRYAGAEYPAVSVVQYGLSITAGIVMLAALLKVARPRRSGVR</sequence>
<evidence type="ECO:0000313" key="3">
    <source>
        <dbReference type="Proteomes" id="UP001602119"/>
    </source>
</evidence>
<feature type="transmembrane region" description="Helical" evidence="1">
    <location>
        <begin position="167"/>
        <end position="186"/>
    </location>
</feature>
<feature type="transmembrane region" description="Helical" evidence="1">
    <location>
        <begin position="7"/>
        <end position="30"/>
    </location>
</feature>
<feature type="transmembrane region" description="Helical" evidence="1">
    <location>
        <begin position="42"/>
        <end position="64"/>
    </location>
</feature>
<protein>
    <submittedName>
        <fullName evidence="2">Uncharacterized protein</fullName>
    </submittedName>
</protein>
<keyword evidence="1" id="KW-0812">Transmembrane</keyword>
<organism evidence="2 3">
    <name type="scientific">Microtetraspora fusca</name>
    <dbReference type="NCBI Taxonomy" id="1997"/>
    <lineage>
        <taxon>Bacteria</taxon>
        <taxon>Bacillati</taxon>
        <taxon>Actinomycetota</taxon>
        <taxon>Actinomycetes</taxon>
        <taxon>Streptosporangiales</taxon>
        <taxon>Streptosporangiaceae</taxon>
        <taxon>Microtetraspora</taxon>
    </lineage>
</organism>
<feature type="transmembrane region" description="Helical" evidence="1">
    <location>
        <begin position="76"/>
        <end position="100"/>
    </location>
</feature>
<dbReference type="EMBL" id="JBIAXI010000017">
    <property type="protein sequence ID" value="MFF4776430.1"/>
    <property type="molecule type" value="Genomic_DNA"/>
</dbReference>
<name>A0ABW6VBB7_MICFU</name>
<evidence type="ECO:0000313" key="2">
    <source>
        <dbReference type="EMBL" id="MFF4776430.1"/>
    </source>
</evidence>
<evidence type="ECO:0000256" key="1">
    <source>
        <dbReference type="SAM" id="Phobius"/>
    </source>
</evidence>
<feature type="transmembrane region" description="Helical" evidence="1">
    <location>
        <begin position="120"/>
        <end position="142"/>
    </location>
</feature>
<proteinExistence type="predicted"/>
<feature type="transmembrane region" description="Helical" evidence="1">
    <location>
        <begin position="206"/>
        <end position="226"/>
    </location>
</feature>
<keyword evidence="3" id="KW-1185">Reference proteome</keyword>
<reference evidence="2 3" key="1">
    <citation type="submission" date="2024-10" db="EMBL/GenBank/DDBJ databases">
        <title>The Natural Products Discovery Center: Release of the First 8490 Sequenced Strains for Exploring Actinobacteria Biosynthetic Diversity.</title>
        <authorList>
            <person name="Kalkreuter E."/>
            <person name="Kautsar S.A."/>
            <person name="Yang D."/>
            <person name="Bader C.D."/>
            <person name="Teijaro C.N."/>
            <person name="Fluegel L."/>
            <person name="Davis C.M."/>
            <person name="Simpson J.R."/>
            <person name="Lauterbach L."/>
            <person name="Steele A.D."/>
            <person name="Gui C."/>
            <person name="Meng S."/>
            <person name="Li G."/>
            <person name="Viehrig K."/>
            <person name="Ye F."/>
            <person name="Su P."/>
            <person name="Kiefer A.F."/>
            <person name="Nichols A."/>
            <person name="Cepeda A.J."/>
            <person name="Yan W."/>
            <person name="Fan B."/>
            <person name="Jiang Y."/>
            <person name="Adhikari A."/>
            <person name="Zheng C.-J."/>
            <person name="Schuster L."/>
            <person name="Cowan T.M."/>
            <person name="Smanski M.J."/>
            <person name="Chevrette M.G."/>
            <person name="De Carvalho L.P.S."/>
            <person name="Shen B."/>
        </authorList>
    </citation>
    <scope>NUCLEOTIDE SEQUENCE [LARGE SCALE GENOMIC DNA]</scope>
    <source>
        <strain evidence="2 3">NPDC001281</strain>
    </source>
</reference>
<dbReference type="RefSeq" id="WP_387344800.1">
    <property type="nucleotide sequence ID" value="NZ_JBIAXI010000017.1"/>
</dbReference>
<feature type="transmembrane region" description="Helical" evidence="1">
    <location>
        <begin position="238"/>
        <end position="256"/>
    </location>
</feature>
<accession>A0ABW6VBB7</accession>